<keyword evidence="4 11" id="KW-0812">Transmembrane</keyword>
<organism evidence="13 14">
    <name type="scientific">Hebeloma cylindrosporum</name>
    <dbReference type="NCBI Taxonomy" id="76867"/>
    <lineage>
        <taxon>Eukaryota</taxon>
        <taxon>Fungi</taxon>
        <taxon>Dikarya</taxon>
        <taxon>Basidiomycota</taxon>
        <taxon>Agaricomycotina</taxon>
        <taxon>Agaricomycetes</taxon>
        <taxon>Agaricomycetidae</taxon>
        <taxon>Agaricales</taxon>
        <taxon>Agaricineae</taxon>
        <taxon>Hymenogastraceae</taxon>
        <taxon>Hebeloma</taxon>
    </lineage>
</organism>
<feature type="transmembrane region" description="Helical" evidence="11">
    <location>
        <begin position="204"/>
        <end position="223"/>
    </location>
</feature>
<evidence type="ECO:0000313" key="14">
    <source>
        <dbReference type="Proteomes" id="UP000053424"/>
    </source>
</evidence>
<dbReference type="InterPro" id="IPR010989">
    <property type="entry name" value="SNARE"/>
</dbReference>
<dbReference type="SMART" id="SM00397">
    <property type="entry name" value="t_SNARE"/>
    <property type="match status" value="1"/>
</dbReference>
<dbReference type="Gene3D" id="1.20.58.400">
    <property type="entry name" value="t-snare proteins"/>
    <property type="match status" value="1"/>
</dbReference>
<dbReference type="GO" id="GO:0006896">
    <property type="term" value="P:Golgi to vacuole transport"/>
    <property type="evidence" value="ECO:0007669"/>
    <property type="project" value="TreeGrafter"/>
</dbReference>
<keyword evidence="6 11" id="KW-1133">Transmembrane helix</keyword>
<dbReference type="InterPro" id="IPR038407">
    <property type="entry name" value="v-SNARE_N_sf"/>
</dbReference>
<evidence type="ECO:0000256" key="7">
    <source>
        <dbReference type="ARBA" id="ARBA00023054"/>
    </source>
</evidence>
<evidence type="ECO:0000256" key="3">
    <source>
        <dbReference type="ARBA" id="ARBA00022448"/>
    </source>
</evidence>
<keyword evidence="14" id="KW-1185">Reference proteome</keyword>
<comment type="subcellular location">
    <subcellularLocation>
        <location evidence="1">Membrane</location>
        <topology evidence="1">Single-pass type IV membrane protein</topology>
    </subcellularLocation>
</comment>
<dbReference type="GO" id="GO:0048280">
    <property type="term" value="P:vesicle fusion with Golgi apparatus"/>
    <property type="evidence" value="ECO:0007669"/>
    <property type="project" value="TreeGrafter"/>
</dbReference>
<dbReference type="GO" id="GO:0005829">
    <property type="term" value="C:cytosol"/>
    <property type="evidence" value="ECO:0007669"/>
    <property type="project" value="GOC"/>
</dbReference>
<dbReference type="Pfam" id="PF12352">
    <property type="entry name" value="V-SNARE_C"/>
    <property type="match status" value="1"/>
</dbReference>
<gene>
    <name evidence="13" type="ORF">M413DRAFT_448393</name>
</gene>
<dbReference type="InterPro" id="IPR000727">
    <property type="entry name" value="T_SNARE_dom"/>
</dbReference>
<dbReference type="AlphaFoldDB" id="A0A0C3BLP0"/>
<reference evidence="14" key="2">
    <citation type="submission" date="2015-01" db="EMBL/GenBank/DDBJ databases">
        <title>Evolutionary Origins and Diversification of the Mycorrhizal Mutualists.</title>
        <authorList>
            <consortium name="DOE Joint Genome Institute"/>
            <consortium name="Mycorrhizal Genomics Consortium"/>
            <person name="Kohler A."/>
            <person name="Kuo A."/>
            <person name="Nagy L.G."/>
            <person name="Floudas D."/>
            <person name="Copeland A."/>
            <person name="Barry K.W."/>
            <person name="Cichocki N."/>
            <person name="Veneault-Fourrey C."/>
            <person name="LaButti K."/>
            <person name="Lindquist E.A."/>
            <person name="Lipzen A."/>
            <person name="Lundell T."/>
            <person name="Morin E."/>
            <person name="Murat C."/>
            <person name="Riley R."/>
            <person name="Ohm R."/>
            <person name="Sun H."/>
            <person name="Tunlid A."/>
            <person name="Henrissat B."/>
            <person name="Grigoriev I.V."/>
            <person name="Hibbett D.S."/>
            <person name="Martin F."/>
        </authorList>
    </citation>
    <scope>NUCLEOTIDE SEQUENCE [LARGE SCALE GENOMIC DNA]</scope>
    <source>
        <strain evidence="14">h7</strain>
    </source>
</reference>
<evidence type="ECO:0000256" key="9">
    <source>
        <dbReference type="SAM" id="Coils"/>
    </source>
</evidence>
<dbReference type="GO" id="GO:0031201">
    <property type="term" value="C:SNARE complex"/>
    <property type="evidence" value="ECO:0007669"/>
    <property type="project" value="TreeGrafter"/>
</dbReference>
<keyword evidence="7 9" id="KW-0175">Coiled coil</keyword>
<evidence type="ECO:0000256" key="6">
    <source>
        <dbReference type="ARBA" id="ARBA00022989"/>
    </source>
</evidence>
<dbReference type="GO" id="GO:0000149">
    <property type="term" value="F:SNARE binding"/>
    <property type="evidence" value="ECO:0007669"/>
    <property type="project" value="TreeGrafter"/>
</dbReference>
<dbReference type="GO" id="GO:0006891">
    <property type="term" value="P:intra-Golgi vesicle-mediated transport"/>
    <property type="evidence" value="ECO:0007669"/>
    <property type="project" value="TreeGrafter"/>
</dbReference>
<evidence type="ECO:0000256" key="8">
    <source>
        <dbReference type="ARBA" id="ARBA00023136"/>
    </source>
</evidence>
<evidence type="ECO:0000259" key="12">
    <source>
        <dbReference type="SMART" id="SM00397"/>
    </source>
</evidence>
<dbReference type="CDD" id="cd15862">
    <property type="entry name" value="SNARE_Vti1"/>
    <property type="match status" value="1"/>
</dbReference>
<dbReference type="InterPro" id="IPR007705">
    <property type="entry name" value="Vesicle_trsprt_v-SNARE_N"/>
</dbReference>
<sequence length="227" mass="25377">MDQTPAALFDAFEQDFRHIINSISEKLEGSGKNQLGEQRKAALRKVEIELDEADDIVSQLEVEIQGIPQSVKLPYNTRLKQAKADLNKYKKLSKDLHSQAARSDLLGGFKSGTSNSDDPYGERSDRTRLLAGTETLNDGSRRIAGSTSLALETENHGADILRTLRGQREQIENSRNTLETADTHIDRASGTIKGMIRQMYKQRIILSGLGVFFVVLVLTILYFKLVR</sequence>
<dbReference type="Gene3D" id="1.20.5.110">
    <property type="match status" value="1"/>
</dbReference>
<dbReference type="Pfam" id="PF05008">
    <property type="entry name" value="V-SNARE"/>
    <property type="match status" value="1"/>
</dbReference>
<accession>A0A0C3BLP0</accession>
<dbReference type="GO" id="GO:0005789">
    <property type="term" value="C:endoplasmic reticulum membrane"/>
    <property type="evidence" value="ECO:0007669"/>
    <property type="project" value="TreeGrafter"/>
</dbReference>
<dbReference type="SUPFAM" id="SSF58038">
    <property type="entry name" value="SNARE fusion complex"/>
    <property type="match status" value="1"/>
</dbReference>
<comment type="similarity">
    <text evidence="2">Belongs to the VTI1 family.</text>
</comment>
<feature type="coiled-coil region" evidence="9">
    <location>
        <begin position="43"/>
        <end position="99"/>
    </location>
</feature>
<evidence type="ECO:0000313" key="13">
    <source>
        <dbReference type="EMBL" id="KIM37595.1"/>
    </source>
</evidence>
<dbReference type="EMBL" id="KN831796">
    <property type="protein sequence ID" value="KIM37595.1"/>
    <property type="molecule type" value="Genomic_DNA"/>
</dbReference>
<evidence type="ECO:0000256" key="1">
    <source>
        <dbReference type="ARBA" id="ARBA00004211"/>
    </source>
</evidence>
<dbReference type="GO" id="GO:0031902">
    <property type="term" value="C:late endosome membrane"/>
    <property type="evidence" value="ECO:0007669"/>
    <property type="project" value="TreeGrafter"/>
</dbReference>
<dbReference type="PANTHER" id="PTHR21230">
    <property type="entry name" value="VESICLE TRANSPORT V-SNARE PROTEIN VTI1-RELATED"/>
    <property type="match status" value="1"/>
</dbReference>
<keyword evidence="5" id="KW-0653">Protein transport</keyword>
<evidence type="ECO:0000256" key="5">
    <source>
        <dbReference type="ARBA" id="ARBA00022927"/>
    </source>
</evidence>
<dbReference type="STRING" id="686832.A0A0C3BLP0"/>
<keyword evidence="3" id="KW-0813">Transport</keyword>
<evidence type="ECO:0000256" key="2">
    <source>
        <dbReference type="ARBA" id="ARBA00006108"/>
    </source>
</evidence>
<dbReference type="GO" id="GO:0005794">
    <property type="term" value="C:Golgi apparatus"/>
    <property type="evidence" value="ECO:0007669"/>
    <property type="project" value="TreeGrafter"/>
</dbReference>
<dbReference type="GO" id="GO:0016236">
    <property type="term" value="P:macroautophagy"/>
    <property type="evidence" value="ECO:0007669"/>
    <property type="project" value="TreeGrafter"/>
</dbReference>
<evidence type="ECO:0000256" key="11">
    <source>
        <dbReference type="SAM" id="Phobius"/>
    </source>
</evidence>
<reference evidence="13 14" key="1">
    <citation type="submission" date="2014-04" db="EMBL/GenBank/DDBJ databases">
        <authorList>
            <consortium name="DOE Joint Genome Institute"/>
            <person name="Kuo A."/>
            <person name="Gay G."/>
            <person name="Dore J."/>
            <person name="Kohler A."/>
            <person name="Nagy L.G."/>
            <person name="Floudas D."/>
            <person name="Copeland A."/>
            <person name="Barry K.W."/>
            <person name="Cichocki N."/>
            <person name="Veneault-Fourrey C."/>
            <person name="LaButti K."/>
            <person name="Lindquist E.A."/>
            <person name="Lipzen A."/>
            <person name="Lundell T."/>
            <person name="Morin E."/>
            <person name="Murat C."/>
            <person name="Sun H."/>
            <person name="Tunlid A."/>
            <person name="Henrissat B."/>
            <person name="Grigoriev I.V."/>
            <person name="Hibbett D.S."/>
            <person name="Martin F."/>
            <person name="Nordberg H.P."/>
            <person name="Cantor M.N."/>
            <person name="Hua S.X."/>
        </authorList>
    </citation>
    <scope>NUCLEOTIDE SEQUENCE [LARGE SCALE GENOMIC DNA]</scope>
    <source>
        <strain evidence="14">h7</strain>
    </source>
</reference>
<dbReference type="Proteomes" id="UP000053424">
    <property type="component" value="Unassembled WGS sequence"/>
</dbReference>
<evidence type="ECO:0000256" key="4">
    <source>
        <dbReference type="ARBA" id="ARBA00022692"/>
    </source>
</evidence>
<name>A0A0C3BLP0_HEBCY</name>
<dbReference type="FunFam" id="1.20.5.110:FF:000002">
    <property type="entry name" value="Vesicle transport through interaction with t-SNAREsB"/>
    <property type="match status" value="1"/>
</dbReference>
<protein>
    <recommendedName>
        <fullName evidence="12">t-SNARE coiled-coil homology domain-containing protein</fullName>
    </recommendedName>
</protein>
<dbReference type="GO" id="GO:0005484">
    <property type="term" value="F:SNAP receptor activity"/>
    <property type="evidence" value="ECO:0007669"/>
    <property type="project" value="TreeGrafter"/>
</dbReference>
<dbReference type="HOGENOM" id="CLU_075474_0_1_1"/>
<dbReference type="GO" id="GO:0012507">
    <property type="term" value="C:ER to Golgi transport vesicle membrane"/>
    <property type="evidence" value="ECO:0007669"/>
    <property type="project" value="TreeGrafter"/>
</dbReference>
<dbReference type="GO" id="GO:0042147">
    <property type="term" value="P:retrograde transport, endosome to Golgi"/>
    <property type="evidence" value="ECO:0007669"/>
    <property type="project" value="TreeGrafter"/>
</dbReference>
<feature type="region of interest" description="Disordered" evidence="10">
    <location>
        <begin position="105"/>
        <end position="124"/>
    </location>
</feature>
<keyword evidence="8 11" id="KW-0472">Membrane</keyword>
<dbReference type="GO" id="GO:0006886">
    <property type="term" value="P:intracellular protein transport"/>
    <property type="evidence" value="ECO:0007669"/>
    <property type="project" value="InterPro"/>
</dbReference>
<feature type="domain" description="T-SNARE coiled-coil homology" evidence="12">
    <location>
        <begin position="128"/>
        <end position="195"/>
    </location>
</feature>
<dbReference type="OrthoDB" id="430637at2759"/>
<dbReference type="SUPFAM" id="SSF47661">
    <property type="entry name" value="t-snare proteins"/>
    <property type="match status" value="1"/>
</dbReference>
<evidence type="ECO:0000256" key="10">
    <source>
        <dbReference type="SAM" id="MobiDB-lite"/>
    </source>
</evidence>
<proteinExistence type="inferred from homology"/>
<dbReference type="PANTHER" id="PTHR21230:SF26">
    <property type="entry name" value="VESICLE TRANSPORT THROUGH INTERACTION WITH T-SNARES HOMOLOG 1A"/>
    <property type="match status" value="1"/>
</dbReference>